<dbReference type="Proteomes" id="UP000070133">
    <property type="component" value="Unassembled WGS sequence"/>
</dbReference>
<protein>
    <submittedName>
        <fullName evidence="3">Uncharacterized protein</fullName>
    </submittedName>
</protein>
<evidence type="ECO:0000313" key="4">
    <source>
        <dbReference type="Proteomes" id="UP000070133"/>
    </source>
</evidence>
<comment type="caution">
    <text evidence="3">The sequence shown here is derived from an EMBL/GenBank/DDBJ whole genome shotgun (WGS) entry which is preliminary data.</text>
</comment>
<dbReference type="OrthoDB" id="3649749at2759"/>
<evidence type="ECO:0000256" key="1">
    <source>
        <dbReference type="SAM" id="MobiDB-lite"/>
    </source>
</evidence>
<keyword evidence="2" id="KW-0812">Transmembrane</keyword>
<organism evidence="3 4">
    <name type="scientific">Pseudocercospora eumusae</name>
    <dbReference type="NCBI Taxonomy" id="321146"/>
    <lineage>
        <taxon>Eukaryota</taxon>
        <taxon>Fungi</taxon>
        <taxon>Dikarya</taxon>
        <taxon>Ascomycota</taxon>
        <taxon>Pezizomycotina</taxon>
        <taxon>Dothideomycetes</taxon>
        <taxon>Dothideomycetidae</taxon>
        <taxon>Mycosphaerellales</taxon>
        <taxon>Mycosphaerellaceae</taxon>
        <taxon>Pseudocercospora</taxon>
    </lineage>
</organism>
<dbReference type="AlphaFoldDB" id="A0A139HGA9"/>
<gene>
    <name evidence="3" type="ORF">AC578_9504</name>
</gene>
<evidence type="ECO:0000256" key="2">
    <source>
        <dbReference type="SAM" id="Phobius"/>
    </source>
</evidence>
<feature type="region of interest" description="Disordered" evidence="1">
    <location>
        <begin position="1"/>
        <end position="49"/>
    </location>
</feature>
<sequence>MARGHSKKKKKASAAVLLRQLKPRQRSPSLDRKPLLDANASRIPDEPPECAYDPAPNRYAVAPTPVQELPTEFDMHGELRQGSNAVKCCRIEDPFNPNTPPRYYGHPHTIYPRRVGTVCRWMTVIIPLLLLSTTAIMIACLLYKGPPDPTCVRLSMADSENVQCGDDVSSGEQSIPKCHGLPMMRIGNASAEFEGQVWKAWTYAYAFGEETFACASLDGWWECREVGCEGEECESFSDVCAVESEEGKEDDFPLRRGV</sequence>
<dbReference type="EMBL" id="LFZN01000055">
    <property type="protein sequence ID" value="KXT01432.1"/>
    <property type="molecule type" value="Genomic_DNA"/>
</dbReference>
<proteinExistence type="predicted"/>
<feature type="transmembrane region" description="Helical" evidence="2">
    <location>
        <begin position="121"/>
        <end position="144"/>
    </location>
</feature>
<keyword evidence="2" id="KW-0472">Membrane</keyword>
<reference evidence="3 4" key="1">
    <citation type="submission" date="2015-07" db="EMBL/GenBank/DDBJ databases">
        <title>Comparative genomics of the Sigatoka disease complex on banana suggests a link between parallel evolutionary changes in Pseudocercospora fijiensis and Pseudocercospora eumusae and increased virulence on the banana host.</title>
        <authorList>
            <person name="Chang T.-C."/>
            <person name="Salvucci A."/>
            <person name="Crous P.W."/>
            <person name="Stergiopoulos I."/>
        </authorList>
    </citation>
    <scope>NUCLEOTIDE SEQUENCE [LARGE SCALE GENOMIC DNA]</scope>
    <source>
        <strain evidence="3 4">CBS 114824</strain>
    </source>
</reference>
<feature type="compositionally biased region" description="Basic residues" evidence="1">
    <location>
        <begin position="1"/>
        <end position="12"/>
    </location>
</feature>
<name>A0A139HGA9_9PEZI</name>
<keyword evidence="4" id="KW-1185">Reference proteome</keyword>
<accession>A0A139HGA9</accession>
<evidence type="ECO:0000313" key="3">
    <source>
        <dbReference type="EMBL" id="KXT01432.1"/>
    </source>
</evidence>
<keyword evidence="2" id="KW-1133">Transmembrane helix</keyword>